<organism evidence="2 3">
    <name type="scientific">Zopfia rhizophila CBS 207.26</name>
    <dbReference type="NCBI Taxonomy" id="1314779"/>
    <lineage>
        <taxon>Eukaryota</taxon>
        <taxon>Fungi</taxon>
        <taxon>Dikarya</taxon>
        <taxon>Ascomycota</taxon>
        <taxon>Pezizomycotina</taxon>
        <taxon>Dothideomycetes</taxon>
        <taxon>Dothideomycetes incertae sedis</taxon>
        <taxon>Zopfiaceae</taxon>
        <taxon>Zopfia</taxon>
    </lineage>
</organism>
<proteinExistence type="predicted"/>
<dbReference type="SUPFAM" id="SSF51905">
    <property type="entry name" value="FAD/NAD(P)-binding domain"/>
    <property type="match status" value="1"/>
</dbReference>
<dbReference type="PANTHER" id="PTHR13847">
    <property type="entry name" value="SARCOSINE DEHYDROGENASE-RELATED"/>
    <property type="match status" value="1"/>
</dbReference>
<evidence type="ECO:0000313" key="2">
    <source>
        <dbReference type="EMBL" id="KAF2187112.1"/>
    </source>
</evidence>
<dbReference type="InterPro" id="IPR006076">
    <property type="entry name" value="FAD-dep_OxRdtase"/>
</dbReference>
<dbReference type="PANTHER" id="PTHR13847:SF279">
    <property type="entry name" value="FAD DEPENDENT OXIDOREDUCTASE DOMAIN-CONTAINING PROTEIN-RELATED"/>
    <property type="match status" value="1"/>
</dbReference>
<dbReference type="EMBL" id="ML994628">
    <property type="protein sequence ID" value="KAF2187112.1"/>
    <property type="molecule type" value="Genomic_DNA"/>
</dbReference>
<evidence type="ECO:0000259" key="1">
    <source>
        <dbReference type="Pfam" id="PF01266"/>
    </source>
</evidence>
<name>A0A6A6E8I8_9PEZI</name>
<dbReference type="InterPro" id="IPR036188">
    <property type="entry name" value="FAD/NAD-bd_sf"/>
</dbReference>
<dbReference type="Gene3D" id="3.30.9.10">
    <property type="entry name" value="D-Amino Acid Oxidase, subunit A, domain 2"/>
    <property type="match status" value="1"/>
</dbReference>
<gene>
    <name evidence="2" type="ORF">K469DRAFT_725694</name>
</gene>
<protein>
    <recommendedName>
        <fullName evidence="1">FAD dependent oxidoreductase domain-containing protein</fullName>
    </recommendedName>
</protein>
<keyword evidence="3" id="KW-1185">Reference proteome</keyword>
<accession>A0A6A6E8I8</accession>
<reference evidence="2" key="1">
    <citation type="journal article" date="2020" name="Stud. Mycol.">
        <title>101 Dothideomycetes genomes: a test case for predicting lifestyles and emergence of pathogens.</title>
        <authorList>
            <person name="Haridas S."/>
            <person name="Albert R."/>
            <person name="Binder M."/>
            <person name="Bloem J."/>
            <person name="Labutti K."/>
            <person name="Salamov A."/>
            <person name="Andreopoulos B."/>
            <person name="Baker S."/>
            <person name="Barry K."/>
            <person name="Bills G."/>
            <person name="Bluhm B."/>
            <person name="Cannon C."/>
            <person name="Castanera R."/>
            <person name="Culley D."/>
            <person name="Daum C."/>
            <person name="Ezra D."/>
            <person name="Gonzalez J."/>
            <person name="Henrissat B."/>
            <person name="Kuo A."/>
            <person name="Liang C."/>
            <person name="Lipzen A."/>
            <person name="Lutzoni F."/>
            <person name="Magnuson J."/>
            <person name="Mondo S."/>
            <person name="Nolan M."/>
            <person name="Ohm R."/>
            <person name="Pangilinan J."/>
            <person name="Park H.-J."/>
            <person name="Ramirez L."/>
            <person name="Alfaro M."/>
            <person name="Sun H."/>
            <person name="Tritt A."/>
            <person name="Yoshinaga Y."/>
            <person name="Zwiers L.-H."/>
            <person name="Turgeon B."/>
            <person name="Goodwin S."/>
            <person name="Spatafora J."/>
            <person name="Crous P."/>
            <person name="Grigoriev I."/>
        </authorList>
    </citation>
    <scope>NUCLEOTIDE SEQUENCE</scope>
    <source>
        <strain evidence="2">CBS 207.26</strain>
    </source>
</reference>
<dbReference type="OrthoDB" id="429143at2759"/>
<feature type="domain" description="FAD dependent oxidoreductase" evidence="1">
    <location>
        <begin position="2"/>
        <end position="267"/>
    </location>
</feature>
<dbReference type="Pfam" id="PF01266">
    <property type="entry name" value="DAO"/>
    <property type="match status" value="1"/>
</dbReference>
<dbReference type="GO" id="GO:0005737">
    <property type="term" value="C:cytoplasm"/>
    <property type="evidence" value="ECO:0007669"/>
    <property type="project" value="TreeGrafter"/>
</dbReference>
<dbReference type="AlphaFoldDB" id="A0A6A6E8I8"/>
<sequence length="339" mass="38048">MAGVSTAYHLLHGNTNLPRIVILEARQLCSGATGRNGGHCKIRVPMLPSTISQYGGEAVEKFAEYVPGIIDGMKTIVEEEDLDCQFELRRSFDWAKDVSYIDETHAENVTSVKGATSAFSVAACSLWPYKFVTQLLARLLSRQPDHLIVQTNTPVLSVSSNNDDNNNLVVTSRGTTQCQKLIFATNTYTADLLPQSKDIIVPIHPPHLSNTYNIDYGPNKGVDYFNPRPNGSIVVGGGKWLYRDNPSSWFNNFDDFIFFSPSIQQYWDGYVLRNFYGWENSGAEVDKVWRGLMGVVTIILTAAKAVVKMVRTECHFGYMERELWVPMMLGTSESRLKRK</sequence>
<dbReference type="Proteomes" id="UP000800200">
    <property type="component" value="Unassembled WGS sequence"/>
</dbReference>
<evidence type="ECO:0000313" key="3">
    <source>
        <dbReference type="Proteomes" id="UP000800200"/>
    </source>
</evidence>
<dbReference type="Gene3D" id="3.50.50.60">
    <property type="entry name" value="FAD/NAD(P)-binding domain"/>
    <property type="match status" value="1"/>
</dbReference>